<proteinExistence type="inferred from homology"/>
<comment type="function">
    <text evidence="1">Produces ATP from ADP in the presence of a proton gradient across the membrane. The gamma chain is believed to be important in regulating ATPase activity and the flow of protons through the CF(0) complex.</text>
</comment>
<dbReference type="Proteomes" id="UP000559809">
    <property type="component" value="Unassembled WGS sequence"/>
</dbReference>
<evidence type="ECO:0000256" key="8">
    <source>
        <dbReference type="ARBA" id="ARBA00023196"/>
    </source>
</evidence>
<evidence type="ECO:0000313" key="10">
    <source>
        <dbReference type="EMBL" id="NYT49274.1"/>
    </source>
</evidence>
<dbReference type="Gene3D" id="3.40.1380.10">
    <property type="match status" value="1"/>
</dbReference>
<keyword evidence="6" id="KW-0406">Ion transport</keyword>
<keyword evidence="9" id="KW-0066">ATP synthesis</keyword>
<evidence type="ECO:0000256" key="7">
    <source>
        <dbReference type="ARBA" id="ARBA00023136"/>
    </source>
</evidence>
<sequence length="296" mass="32414">MASLEELSRHIAVAADLKSVVHTMKAISAVSIHRHEQAARTMKQYLANVEHGLQIVLRTRGRGAGPSPAPAGRERVAVVLAGSEIGLCGAFNERLTAFARSHLAAMGVHAGRRLVLTIGARIDAGWRAEAEPPAAHQEAPATVDALTATVGAVLTRLDQWRKDEEVGRLELFFQRQDAGGGTVPAHMPLWPLDQAWLDDVAARPWPSRRLPVVMGDPEAVFRRLVRQLLFARVFTAIIESRTAEHAERLAAMQAADRSIEEKLEELRIAHRLKRQEVITSELLDIVSGYESIVGDA</sequence>
<dbReference type="InterPro" id="IPR035968">
    <property type="entry name" value="ATP_synth_F1_ATPase_gsu"/>
</dbReference>
<evidence type="ECO:0000256" key="9">
    <source>
        <dbReference type="ARBA" id="ARBA00023310"/>
    </source>
</evidence>
<keyword evidence="7" id="KW-0472">Membrane</keyword>
<evidence type="ECO:0000256" key="6">
    <source>
        <dbReference type="ARBA" id="ARBA00023065"/>
    </source>
</evidence>
<comment type="caution">
    <text evidence="10">The sequence shown here is derived from an EMBL/GenBank/DDBJ whole genome shotgun (WGS) entry which is preliminary data.</text>
</comment>
<keyword evidence="4" id="KW-0813">Transport</keyword>
<dbReference type="Gene3D" id="1.10.287.80">
    <property type="entry name" value="ATP synthase, gamma subunit, helix hairpin domain"/>
    <property type="match status" value="1"/>
</dbReference>
<keyword evidence="11" id="KW-1185">Reference proteome</keyword>
<dbReference type="PRINTS" id="PR00126">
    <property type="entry name" value="ATPASEGAMMA"/>
</dbReference>
<evidence type="ECO:0000313" key="11">
    <source>
        <dbReference type="Proteomes" id="UP000559809"/>
    </source>
</evidence>
<dbReference type="GO" id="GO:0046933">
    <property type="term" value="F:proton-transporting ATP synthase activity, rotational mechanism"/>
    <property type="evidence" value="ECO:0007669"/>
    <property type="project" value="InterPro"/>
</dbReference>
<keyword evidence="5" id="KW-0375">Hydrogen ion transport</keyword>
<dbReference type="SUPFAM" id="SSF52943">
    <property type="entry name" value="ATP synthase (F1-ATPase), gamma subunit"/>
    <property type="match status" value="1"/>
</dbReference>
<organism evidence="10 11">
    <name type="scientific">Parapusillimonas granuli</name>
    <dbReference type="NCBI Taxonomy" id="380911"/>
    <lineage>
        <taxon>Bacteria</taxon>
        <taxon>Pseudomonadati</taxon>
        <taxon>Pseudomonadota</taxon>
        <taxon>Betaproteobacteria</taxon>
        <taxon>Burkholderiales</taxon>
        <taxon>Alcaligenaceae</taxon>
        <taxon>Parapusillimonas</taxon>
    </lineage>
</organism>
<evidence type="ECO:0000256" key="3">
    <source>
        <dbReference type="ARBA" id="ARBA00007681"/>
    </source>
</evidence>
<dbReference type="CDD" id="cd12151">
    <property type="entry name" value="F1-ATPase_gamma"/>
    <property type="match status" value="1"/>
</dbReference>
<evidence type="ECO:0000256" key="2">
    <source>
        <dbReference type="ARBA" id="ARBA00004170"/>
    </source>
</evidence>
<evidence type="ECO:0000256" key="4">
    <source>
        <dbReference type="ARBA" id="ARBA00022448"/>
    </source>
</evidence>
<evidence type="ECO:0000256" key="5">
    <source>
        <dbReference type="ARBA" id="ARBA00022781"/>
    </source>
</evidence>
<accession>A0A853FTL6</accession>
<reference evidence="10 11" key="1">
    <citation type="submission" date="2020-07" db="EMBL/GenBank/DDBJ databases">
        <title>Taxonomic revisions and descriptions of new bacterial species based on genomic comparisons in the high-G+C-content subgroup of the family Alcaligenaceae.</title>
        <authorList>
            <person name="Szabo A."/>
            <person name="Felfoldi T."/>
        </authorList>
    </citation>
    <scope>NUCLEOTIDE SEQUENCE [LARGE SCALE GENOMIC DNA]</scope>
    <source>
        <strain evidence="10 11">LMG 24012</strain>
    </source>
</reference>
<comment type="similarity">
    <text evidence="3">Belongs to the ATPase gamma chain family.</text>
</comment>
<dbReference type="Pfam" id="PF00231">
    <property type="entry name" value="ATP-synt"/>
    <property type="match status" value="1"/>
</dbReference>
<gene>
    <name evidence="10" type="ORF">H0A72_08120</name>
</gene>
<dbReference type="GO" id="GO:0045259">
    <property type="term" value="C:proton-transporting ATP synthase complex"/>
    <property type="evidence" value="ECO:0007669"/>
    <property type="project" value="UniProtKB-KW"/>
</dbReference>
<dbReference type="PANTHER" id="PTHR11693:SF22">
    <property type="entry name" value="ATP SYNTHASE SUBUNIT GAMMA, MITOCHONDRIAL"/>
    <property type="match status" value="1"/>
</dbReference>
<protein>
    <submittedName>
        <fullName evidence="10">F0F1 ATP synthase subunit gamma</fullName>
    </submittedName>
</protein>
<comment type="subcellular location">
    <subcellularLocation>
        <location evidence="2">Membrane</location>
        <topology evidence="2">Peripheral membrane protein</topology>
    </subcellularLocation>
</comment>
<evidence type="ECO:0000256" key="1">
    <source>
        <dbReference type="ARBA" id="ARBA00003456"/>
    </source>
</evidence>
<dbReference type="RefSeq" id="WP_180154581.1">
    <property type="nucleotide sequence ID" value="NZ_JACCEM010000004.1"/>
</dbReference>
<dbReference type="EMBL" id="JACCEM010000004">
    <property type="protein sequence ID" value="NYT49274.1"/>
    <property type="molecule type" value="Genomic_DNA"/>
</dbReference>
<keyword evidence="8" id="KW-0139">CF(1)</keyword>
<dbReference type="PANTHER" id="PTHR11693">
    <property type="entry name" value="ATP SYNTHASE GAMMA CHAIN"/>
    <property type="match status" value="1"/>
</dbReference>
<dbReference type="AlphaFoldDB" id="A0A853FTL6"/>
<name>A0A853FTL6_9BURK</name>
<dbReference type="InterPro" id="IPR000131">
    <property type="entry name" value="ATP_synth_F1_gsu"/>
</dbReference>